<comment type="caution">
    <text evidence="1">The sequence shown here is derived from an EMBL/GenBank/DDBJ whole genome shotgun (WGS) entry which is preliminary data.</text>
</comment>
<name>A0ACC2VGK7_9TREE</name>
<protein>
    <submittedName>
        <fullName evidence="1">Uncharacterized protein</fullName>
    </submittedName>
</protein>
<keyword evidence="2" id="KW-1185">Reference proteome</keyword>
<reference evidence="1" key="1">
    <citation type="submission" date="2023-04" db="EMBL/GenBank/DDBJ databases">
        <title>Draft Genome sequencing of Naganishia species isolated from polar environments using Oxford Nanopore Technology.</title>
        <authorList>
            <person name="Leo P."/>
            <person name="Venkateswaran K."/>
        </authorList>
    </citation>
    <scope>NUCLEOTIDE SEQUENCE</scope>
    <source>
        <strain evidence="1">MNA-CCFEE 5423</strain>
    </source>
</reference>
<gene>
    <name evidence="1" type="ORF">QFC21_004569</name>
</gene>
<dbReference type="EMBL" id="JASBWT010000015">
    <property type="protein sequence ID" value="KAJ9098240.1"/>
    <property type="molecule type" value="Genomic_DNA"/>
</dbReference>
<evidence type="ECO:0000313" key="2">
    <source>
        <dbReference type="Proteomes" id="UP001227268"/>
    </source>
</evidence>
<sequence length="227" mass="25975">MSSPSVPPSSPTSIDDPSALFGTGSHEGSPEIPGQHFASQIARLWKIMNEQRKFDEEKYTRFFVRKGYMQKDDLAVYLYRRAGGGGAFGSTRVSFAAEDVIRTWPLYTLEIQAMNGVLKQLHTDSEGKLSANISLPGWMGDWLTDGRKKKALEILASFEREWYVAFNEWLRASEVTTERTEIYKAEQSVLRSSYVEPDGFEITEELPRMEYHGPTFAMIRSRSIRWR</sequence>
<proteinExistence type="predicted"/>
<dbReference type="Proteomes" id="UP001227268">
    <property type="component" value="Unassembled WGS sequence"/>
</dbReference>
<organism evidence="1 2">
    <name type="scientific">Naganishia friedmannii</name>
    <dbReference type="NCBI Taxonomy" id="89922"/>
    <lineage>
        <taxon>Eukaryota</taxon>
        <taxon>Fungi</taxon>
        <taxon>Dikarya</taxon>
        <taxon>Basidiomycota</taxon>
        <taxon>Agaricomycotina</taxon>
        <taxon>Tremellomycetes</taxon>
        <taxon>Filobasidiales</taxon>
        <taxon>Filobasidiaceae</taxon>
        <taxon>Naganishia</taxon>
    </lineage>
</organism>
<evidence type="ECO:0000313" key="1">
    <source>
        <dbReference type="EMBL" id="KAJ9098240.1"/>
    </source>
</evidence>
<accession>A0ACC2VGK7</accession>